<protein>
    <recommendedName>
        <fullName evidence="4">Glycosyltransferase RgtA/B/C/D-like domain-containing protein</fullName>
    </recommendedName>
</protein>
<feature type="transmembrane region" description="Helical" evidence="1">
    <location>
        <begin position="340"/>
        <end position="362"/>
    </location>
</feature>
<feature type="transmembrane region" description="Helical" evidence="1">
    <location>
        <begin position="368"/>
        <end position="388"/>
    </location>
</feature>
<feature type="transmembrane region" description="Helical" evidence="1">
    <location>
        <begin position="83"/>
        <end position="103"/>
    </location>
</feature>
<dbReference type="EMBL" id="MFJD01000004">
    <property type="protein sequence ID" value="OGG04253.1"/>
    <property type="molecule type" value="Genomic_DNA"/>
</dbReference>
<dbReference type="AlphaFoldDB" id="A0A1F5YVZ8"/>
<evidence type="ECO:0000256" key="1">
    <source>
        <dbReference type="SAM" id="Phobius"/>
    </source>
</evidence>
<evidence type="ECO:0008006" key="4">
    <source>
        <dbReference type="Google" id="ProtNLM"/>
    </source>
</evidence>
<reference evidence="2 3" key="1">
    <citation type="journal article" date="2016" name="Nat. Commun.">
        <title>Thousands of microbial genomes shed light on interconnected biogeochemical processes in an aquifer system.</title>
        <authorList>
            <person name="Anantharaman K."/>
            <person name="Brown C.T."/>
            <person name="Hug L.A."/>
            <person name="Sharon I."/>
            <person name="Castelle C.J."/>
            <person name="Probst A.J."/>
            <person name="Thomas B.C."/>
            <person name="Singh A."/>
            <person name="Wilkins M.J."/>
            <person name="Karaoz U."/>
            <person name="Brodie E.L."/>
            <person name="Williams K.H."/>
            <person name="Hubbard S.S."/>
            <person name="Banfield J.F."/>
        </authorList>
    </citation>
    <scope>NUCLEOTIDE SEQUENCE [LARGE SCALE GENOMIC DNA]</scope>
</reference>
<evidence type="ECO:0000313" key="3">
    <source>
        <dbReference type="Proteomes" id="UP000178448"/>
    </source>
</evidence>
<feature type="transmembrane region" description="Helical" evidence="1">
    <location>
        <begin position="395"/>
        <end position="412"/>
    </location>
</feature>
<feature type="transmembrane region" description="Helical" evidence="1">
    <location>
        <begin position="12"/>
        <end position="30"/>
    </location>
</feature>
<gene>
    <name evidence="2" type="ORF">A2Z33_03840</name>
</gene>
<comment type="caution">
    <text evidence="2">The sequence shown here is derived from an EMBL/GenBank/DDBJ whole genome shotgun (WGS) entry which is preliminary data.</text>
</comment>
<dbReference type="Proteomes" id="UP000178448">
    <property type="component" value="Unassembled WGS sequence"/>
</dbReference>
<dbReference type="STRING" id="1798374.A2Z33_03840"/>
<evidence type="ECO:0000313" key="2">
    <source>
        <dbReference type="EMBL" id="OGG04253.1"/>
    </source>
</evidence>
<feature type="transmembrane region" description="Helical" evidence="1">
    <location>
        <begin position="110"/>
        <end position="129"/>
    </location>
</feature>
<organism evidence="2 3">
    <name type="scientific">Candidatus Gottesmanbacteria bacterium RBG_16_52_11</name>
    <dbReference type="NCBI Taxonomy" id="1798374"/>
    <lineage>
        <taxon>Bacteria</taxon>
        <taxon>Candidatus Gottesmaniibacteriota</taxon>
    </lineage>
</organism>
<proteinExistence type="predicted"/>
<sequence length="554" mass="62433">MKLFRRIPPGFIIYFIICQALFTAANIPFYKRVSDTPPEQINPLVHKGPTDYFTYLTFIRESRDGAWQVPALYTTEPTQPSAIYVYYIAVGKAARIFSLSPVAAYHISRLVAAELFFLSVYLVAAALAGKRLAPWAALVGLFSTAPLLPFGKAVLTDAQQLRTAGSWWYNLDPVFRADWVPHHHFGVALMLLSIYTMIRWYSVAGRRLPVTAIGLAFVSSLTYPTTALVLLLWVPVTIWGIRGIREIRGEKRIGWESGNVKRITAGAVCIAAAAGAGLLITTREIGKGFPWSQWASWDIAIWNQQPNFERDFLLSGGLVLLAALPFALKELVKPRRLERVFAATWLITPYLLIPFANALGIAKIRFGFLSQFLPAGVFAVMAVSAVLTKISRRPLRILTLAALLGIFAWYTYPSTEYFYNWSAYIQQWEAPQTRIPRSIAEAVKYLAKNGEPHTTVLSDAAAGLILPAFAPVRVYYGHEVHTYDFWGKKRESVVRFYQVAMQEDEAAAFLRANDIRYVFYGPSEKSWGAGYGWYRSLPLRTWYQSQDVTVFEVY</sequence>
<feature type="transmembrane region" description="Helical" evidence="1">
    <location>
        <begin position="221"/>
        <end position="241"/>
    </location>
</feature>
<feature type="transmembrane region" description="Helical" evidence="1">
    <location>
        <begin position="185"/>
        <end position="201"/>
    </location>
</feature>
<feature type="transmembrane region" description="Helical" evidence="1">
    <location>
        <begin position="262"/>
        <end position="281"/>
    </location>
</feature>
<name>A0A1F5YVZ8_9BACT</name>
<keyword evidence="1" id="KW-0472">Membrane</keyword>
<keyword evidence="1" id="KW-0812">Transmembrane</keyword>
<feature type="transmembrane region" description="Helical" evidence="1">
    <location>
        <begin position="135"/>
        <end position="155"/>
    </location>
</feature>
<keyword evidence="1" id="KW-1133">Transmembrane helix</keyword>
<feature type="transmembrane region" description="Helical" evidence="1">
    <location>
        <begin position="312"/>
        <end position="328"/>
    </location>
</feature>
<accession>A0A1F5YVZ8</accession>